<proteinExistence type="predicted"/>
<dbReference type="AlphaFoldDB" id="A0A7S1UMU8"/>
<accession>A0A7S1UMU8</accession>
<organism evidence="1">
    <name type="scientific">Phaeomonas parva</name>
    <dbReference type="NCBI Taxonomy" id="124430"/>
    <lineage>
        <taxon>Eukaryota</taxon>
        <taxon>Sar</taxon>
        <taxon>Stramenopiles</taxon>
        <taxon>Ochrophyta</taxon>
        <taxon>Pinguiophyceae</taxon>
        <taxon>Pinguiochrysidales</taxon>
        <taxon>Pinguiochrysidaceae</taxon>
        <taxon>Phaeomonas</taxon>
    </lineage>
</organism>
<sequence>MAEPALALRVRRDGAVVHEFRSDPPRVVGDGQLDPLNVPEAEVKGDRGQVVGDFRYTGRHDNGLMPALREGGGYHAMLQAVKEAKADTDAYLSAVIEAEAKGEGAGAGGAAKKPRLS</sequence>
<evidence type="ECO:0000313" key="1">
    <source>
        <dbReference type="EMBL" id="CAD9270880.1"/>
    </source>
</evidence>
<reference evidence="1" key="1">
    <citation type="submission" date="2021-01" db="EMBL/GenBank/DDBJ databases">
        <authorList>
            <person name="Corre E."/>
            <person name="Pelletier E."/>
            <person name="Niang G."/>
            <person name="Scheremetjew M."/>
            <person name="Finn R."/>
            <person name="Kale V."/>
            <person name="Holt S."/>
            <person name="Cochrane G."/>
            <person name="Meng A."/>
            <person name="Brown T."/>
            <person name="Cohen L."/>
        </authorList>
    </citation>
    <scope>NUCLEOTIDE SEQUENCE</scope>
    <source>
        <strain evidence="1">CCMP2877</strain>
    </source>
</reference>
<gene>
    <name evidence="1" type="ORF">PPAR1163_LOCUS29319</name>
</gene>
<dbReference type="EMBL" id="HBGJ01046604">
    <property type="protein sequence ID" value="CAD9270880.1"/>
    <property type="molecule type" value="Transcribed_RNA"/>
</dbReference>
<protein>
    <submittedName>
        <fullName evidence="1">Uncharacterized protein</fullName>
    </submittedName>
</protein>
<name>A0A7S1UMU8_9STRA</name>